<protein>
    <submittedName>
        <fullName evidence="7">Holin-like protein</fullName>
    </submittedName>
</protein>
<dbReference type="Pfam" id="PF03788">
    <property type="entry name" value="LrgA"/>
    <property type="match status" value="1"/>
</dbReference>
<feature type="transmembrane region" description="Helical" evidence="6">
    <location>
        <begin position="49"/>
        <end position="68"/>
    </location>
</feature>
<dbReference type="InterPro" id="IPR005538">
    <property type="entry name" value="LrgA/CidA"/>
</dbReference>
<reference evidence="7 8" key="1">
    <citation type="submission" date="2018-11" db="EMBL/GenBank/DDBJ databases">
        <title>Genomic Encyclopedia of Type Strains, Phase IV (KMG-IV): sequencing the most valuable type-strain genomes for metagenomic binning, comparative biology and taxonomic classification.</title>
        <authorList>
            <person name="Goeker M."/>
        </authorList>
    </citation>
    <scope>NUCLEOTIDE SEQUENCE [LARGE SCALE GENOMIC DNA]</scope>
    <source>
        <strain evidence="7 8">DSM 22027</strain>
    </source>
</reference>
<dbReference type="EMBL" id="RJVA01000011">
    <property type="protein sequence ID" value="ROQ93167.1"/>
    <property type="molecule type" value="Genomic_DNA"/>
</dbReference>
<organism evidence="7 8">
    <name type="scientific">Desulfosoma caldarium</name>
    <dbReference type="NCBI Taxonomy" id="610254"/>
    <lineage>
        <taxon>Bacteria</taxon>
        <taxon>Pseudomonadati</taxon>
        <taxon>Thermodesulfobacteriota</taxon>
        <taxon>Syntrophobacteria</taxon>
        <taxon>Syntrophobacterales</taxon>
        <taxon>Syntrophobacteraceae</taxon>
        <taxon>Desulfosoma</taxon>
    </lineage>
</organism>
<proteinExistence type="predicted"/>
<accession>A0A3N1UXB0</accession>
<sequence>MPCGVTSGSCWISFDRVKHHDGMMVRSLSIIFGFLALGDAVSYGLALPIPGNVIGMMLLTFSLCRGWVDLRSVKPAADLFVQNMAFFFVPPGVGLLLYLDLLSREWVPLVVAYVVSTVVVLGVVGWVTQKMERR</sequence>
<dbReference type="GO" id="GO:0005886">
    <property type="term" value="C:plasma membrane"/>
    <property type="evidence" value="ECO:0007669"/>
    <property type="project" value="UniProtKB-SubCell"/>
</dbReference>
<dbReference type="PANTHER" id="PTHR33931:SF2">
    <property type="entry name" value="HOLIN-LIKE PROTEIN CIDA"/>
    <property type="match status" value="1"/>
</dbReference>
<evidence type="ECO:0000256" key="2">
    <source>
        <dbReference type="ARBA" id="ARBA00022475"/>
    </source>
</evidence>
<feature type="transmembrane region" description="Helical" evidence="6">
    <location>
        <begin position="80"/>
        <end position="100"/>
    </location>
</feature>
<evidence type="ECO:0000256" key="6">
    <source>
        <dbReference type="SAM" id="Phobius"/>
    </source>
</evidence>
<evidence type="ECO:0000313" key="8">
    <source>
        <dbReference type="Proteomes" id="UP000276223"/>
    </source>
</evidence>
<evidence type="ECO:0000313" key="7">
    <source>
        <dbReference type="EMBL" id="ROQ93167.1"/>
    </source>
</evidence>
<dbReference type="AlphaFoldDB" id="A0A3N1UXB0"/>
<evidence type="ECO:0000256" key="5">
    <source>
        <dbReference type="ARBA" id="ARBA00023136"/>
    </source>
</evidence>
<dbReference type="PANTHER" id="PTHR33931">
    <property type="entry name" value="HOLIN-LIKE PROTEIN CIDA-RELATED"/>
    <property type="match status" value="1"/>
</dbReference>
<keyword evidence="8" id="KW-1185">Reference proteome</keyword>
<keyword evidence="3 6" id="KW-0812">Transmembrane</keyword>
<gene>
    <name evidence="7" type="ORF">EDC27_1171</name>
</gene>
<comment type="caution">
    <text evidence="7">The sequence shown here is derived from an EMBL/GenBank/DDBJ whole genome shotgun (WGS) entry which is preliminary data.</text>
</comment>
<evidence type="ECO:0000256" key="4">
    <source>
        <dbReference type="ARBA" id="ARBA00022989"/>
    </source>
</evidence>
<keyword evidence="4 6" id="KW-1133">Transmembrane helix</keyword>
<keyword evidence="2" id="KW-1003">Cell membrane</keyword>
<evidence type="ECO:0000256" key="3">
    <source>
        <dbReference type="ARBA" id="ARBA00022692"/>
    </source>
</evidence>
<dbReference type="Proteomes" id="UP000276223">
    <property type="component" value="Unassembled WGS sequence"/>
</dbReference>
<feature type="transmembrane region" description="Helical" evidence="6">
    <location>
        <begin position="106"/>
        <end position="128"/>
    </location>
</feature>
<comment type="subcellular location">
    <subcellularLocation>
        <location evidence="1">Cell membrane</location>
        <topology evidence="1">Multi-pass membrane protein</topology>
    </subcellularLocation>
</comment>
<evidence type="ECO:0000256" key="1">
    <source>
        <dbReference type="ARBA" id="ARBA00004651"/>
    </source>
</evidence>
<keyword evidence="5 6" id="KW-0472">Membrane</keyword>
<name>A0A3N1UXB0_9BACT</name>